<keyword evidence="6 12" id="KW-0808">Transferase</keyword>
<feature type="binding site" evidence="12">
    <location>
        <position position="111"/>
    </location>
    <ligand>
        <name>[4Fe-4S] cluster</name>
        <dbReference type="ChEBI" id="CHEBI:49883"/>
        <note>4Fe-4S-S-AdoMet</note>
    </ligand>
</feature>
<dbReference type="GO" id="GO:0030488">
    <property type="term" value="P:tRNA methylation"/>
    <property type="evidence" value="ECO:0007669"/>
    <property type="project" value="UniProtKB-UniRule"/>
</dbReference>
<dbReference type="EC" id="2.1.1.192" evidence="12"/>
<evidence type="ECO:0000256" key="9">
    <source>
        <dbReference type="ARBA" id="ARBA00022723"/>
    </source>
</evidence>
<keyword evidence="8 12" id="KW-0819">tRNA processing</keyword>
<evidence type="ECO:0000256" key="6">
    <source>
        <dbReference type="ARBA" id="ARBA00022679"/>
    </source>
</evidence>
<dbReference type="InterPro" id="IPR013785">
    <property type="entry name" value="Aldolase_TIM"/>
</dbReference>
<name>A0A9D0Z0D0_9FIRM</name>
<evidence type="ECO:0000256" key="10">
    <source>
        <dbReference type="ARBA" id="ARBA00023004"/>
    </source>
</evidence>
<dbReference type="InterPro" id="IPR004383">
    <property type="entry name" value="rRNA_lsu_MTrfase_RlmN/Cfr"/>
</dbReference>
<dbReference type="HAMAP" id="MF_01849">
    <property type="entry name" value="RNA_methyltr_RlmN"/>
    <property type="match status" value="1"/>
</dbReference>
<dbReference type="InterPro" id="IPR007197">
    <property type="entry name" value="rSAM"/>
</dbReference>
<evidence type="ECO:0000256" key="8">
    <source>
        <dbReference type="ARBA" id="ARBA00022694"/>
    </source>
</evidence>
<comment type="subcellular location">
    <subcellularLocation>
        <location evidence="1 12">Cytoplasm</location>
    </subcellularLocation>
</comment>
<dbReference type="AlphaFoldDB" id="A0A9D0Z0D0"/>
<comment type="cofactor">
    <cofactor evidence="12">
        <name>[4Fe-4S] cluster</name>
        <dbReference type="ChEBI" id="CHEBI:49883"/>
    </cofactor>
    <text evidence="12">Binds 1 [4Fe-4S] cluster. The cluster is coordinated with 3 cysteines and an exchangeable S-adenosyl-L-methionine.</text>
</comment>
<feature type="active site" description="S-methylcysteine intermediate" evidence="12">
    <location>
        <position position="332"/>
    </location>
</feature>
<dbReference type="GO" id="GO:0070040">
    <property type="term" value="F:rRNA (adenine(2503)-C2-)-methyltransferase activity"/>
    <property type="evidence" value="ECO:0007669"/>
    <property type="project" value="UniProtKB-UniRule"/>
</dbReference>
<gene>
    <name evidence="12 14" type="primary">rlmN</name>
    <name evidence="14" type="ORF">IAC85_00195</name>
</gene>
<keyword evidence="10 12" id="KW-0408">Iron</keyword>
<dbReference type="GO" id="GO:0002935">
    <property type="term" value="F:tRNA (adenine(37)-C2)-methyltransferase activity"/>
    <property type="evidence" value="ECO:0007669"/>
    <property type="project" value="UniProtKB-UniRule"/>
</dbReference>
<comment type="caution">
    <text evidence="12">Lacks conserved residue(s) required for the propagation of feature annotation.</text>
</comment>
<evidence type="ECO:0000256" key="7">
    <source>
        <dbReference type="ARBA" id="ARBA00022691"/>
    </source>
</evidence>
<dbReference type="NCBIfam" id="TIGR00048">
    <property type="entry name" value="rRNA_mod_RlmN"/>
    <property type="match status" value="1"/>
</dbReference>
<dbReference type="GO" id="GO:0000049">
    <property type="term" value="F:tRNA binding"/>
    <property type="evidence" value="ECO:0007669"/>
    <property type="project" value="UniProtKB-UniRule"/>
</dbReference>
<evidence type="ECO:0000259" key="13">
    <source>
        <dbReference type="PROSITE" id="PS51918"/>
    </source>
</evidence>
<comment type="similarity">
    <text evidence="12">Belongs to the radical SAM superfamily. RlmN family.</text>
</comment>
<organism evidence="14 15">
    <name type="scientific">Candidatus Faecenecus gallistercoris</name>
    <dbReference type="NCBI Taxonomy" id="2840793"/>
    <lineage>
        <taxon>Bacteria</taxon>
        <taxon>Bacillati</taxon>
        <taxon>Bacillota</taxon>
        <taxon>Bacillota incertae sedis</taxon>
        <taxon>Candidatus Faecenecus</taxon>
    </lineage>
</organism>
<dbReference type="EMBL" id="DVFU01000007">
    <property type="protein sequence ID" value="HIQ64140.1"/>
    <property type="molecule type" value="Genomic_DNA"/>
</dbReference>
<comment type="miscellaneous">
    <text evidence="12">Reaction proceeds by a ping-pong mechanism involving intermediate methylation of a conserved cysteine residue.</text>
</comment>
<keyword evidence="4 12" id="KW-0698">rRNA processing</keyword>
<dbReference type="SFLD" id="SFLDF00275">
    <property type="entry name" value="adenosine_C2_methyltransferase"/>
    <property type="match status" value="1"/>
</dbReference>
<proteinExistence type="inferred from homology"/>
<dbReference type="Gene3D" id="3.20.20.70">
    <property type="entry name" value="Aldolase class I"/>
    <property type="match status" value="1"/>
</dbReference>
<evidence type="ECO:0000256" key="11">
    <source>
        <dbReference type="ARBA" id="ARBA00023014"/>
    </source>
</evidence>
<dbReference type="Pfam" id="PF21016">
    <property type="entry name" value="RlmN_N"/>
    <property type="match status" value="1"/>
</dbReference>
<dbReference type="InterPro" id="IPR027492">
    <property type="entry name" value="RNA_MTrfase_RlmN"/>
</dbReference>
<dbReference type="GO" id="GO:0005737">
    <property type="term" value="C:cytoplasm"/>
    <property type="evidence" value="ECO:0007669"/>
    <property type="project" value="UniProtKB-SubCell"/>
</dbReference>
<feature type="binding site" evidence="12">
    <location>
        <begin position="158"/>
        <end position="159"/>
    </location>
    <ligand>
        <name>S-adenosyl-L-methionine</name>
        <dbReference type="ChEBI" id="CHEBI:59789"/>
    </ligand>
</feature>
<keyword evidence="5 12" id="KW-0489">Methyltransferase</keyword>
<feature type="binding site" evidence="12">
    <location>
        <position position="115"/>
    </location>
    <ligand>
        <name>[4Fe-4S] cluster</name>
        <dbReference type="ChEBI" id="CHEBI:49883"/>
        <note>4Fe-4S-S-AdoMet</note>
    </ligand>
</feature>
<evidence type="ECO:0000256" key="12">
    <source>
        <dbReference type="HAMAP-Rule" id="MF_01849"/>
    </source>
</evidence>
<keyword evidence="2 12" id="KW-0004">4Fe-4S</keyword>
<dbReference type="Gene3D" id="1.10.150.530">
    <property type="match status" value="1"/>
</dbReference>
<keyword evidence="9 12" id="KW-0479">Metal-binding</keyword>
<feature type="active site" description="Proton acceptor" evidence="12">
    <location>
        <position position="91"/>
    </location>
</feature>
<comment type="catalytic activity">
    <reaction evidence="12">
        <text>adenosine(2503) in 23S rRNA + 2 reduced [2Fe-2S]-[ferredoxin] + 2 S-adenosyl-L-methionine = 2-methyladenosine(2503) in 23S rRNA + 5'-deoxyadenosine + L-methionine + 2 oxidized [2Fe-2S]-[ferredoxin] + S-adenosyl-L-homocysteine</text>
        <dbReference type="Rhea" id="RHEA:42916"/>
        <dbReference type="Rhea" id="RHEA-COMP:10000"/>
        <dbReference type="Rhea" id="RHEA-COMP:10001"/>
        <dbReference type="Rhea" id="RHEA-COMP:10152"/>
        <dbReference type="Rhea" id="RHEA-COMP:10282"/>
        <dbReference type="ChEBI" id="CHEBI:17319"/>
        <dbReference type="ChEBI" id="CHEBI:33737"/>
        <dbReference type="ChEBI" id="CHEBI:33738"/>
        <dbReference type="ChEBI" id="CHEBI:57844"/>
        <dbReference type="ChEBI" id="CHEBI:57856"/>
        <dbReference type="ChEBI" id="CHEBI:59789"/>
        <dbReference type="ChEBI" id="CHEBI:74411"/>
        <dbReference type="ChEBI" id="CHEBI:74497"/>
        <dbReference type="EC" id="2.1.1.192"/>
    </reaction>
</comment>
<dbReference type="SUPFAM" id="SSF102114">
    <property type="entry name" value="Radical SAM enzymes"/>
    <property type="match status" value="1"/>
</dbReference>
<feature type="binding site" evidence="12">
    <location>
        <position position="289"/>
    </location>
    <ligand>
        <name>S-adenosyl-L-methionine</name>
        <dbReference type="ChEBI" id="CHEBI:59789"/>
    </ligand>
</feature>
<keyword evidence="12" id="KW-1015">Disulfide bond</keyword>
<comment type="caution">
    <text evidence="14">The sequence shown here is derived from an EMBL/GenBank/DDBJ whole genome shotgun (WGS) entry which is preliminary data.</text>
</comment>
<dbReference type="Proteomes" id="UP000886725">
    <property type="component" value="Unassembled WGS sequence"/>
</dbReference>
<dbReference type="PANTHER" id="PTHR30544:SF5">
    <property type="entry name" value="RADICAL SAM CORE DOMAIN-CONTAINING PROTEIN"/>
    <property type="match status" value="1"/>
</dbReference>
<dbReference type="Pfam" id="PF04055">
    <property type="entry name" value="Radical_SAM"/>
    <property type="match status" value="1"/>
</dbReference>
<dbReference type="PANTHER" id="PTHR30544">
    <property type="entry name" value="23S RRNA METHYLTRANSFERASE"/>
    <property type="match status" value="1"/>
</dbReference>
<dbReference type="SFLD" id="SFLDG01062">
    <property type="entry name" value="methyltransferase_(Class_A)"/>
    <property type="match status" value="1"/>
</dbReference>
<keyword evidence="11 12" id="KW-0411">Iron-sulfur</keyword>
<dbReference type="PROSITE" id="PS51918">
    <property type="entry name" value="RADICAL_SAM"/>
    <property type="match status" value="1"/>
</dbReference>
<comment type="catalytic activity">
    <reaction evidence="12">
        <text>adenosine(37) in tRNA + 2 reduced [2Fe-2S]-[ferredoxin] + 2 S-adenosyl-L-methionine = 2-methyladenosine(37) in tRNA + 5'-deoxyadenosine + L-methionine + 2 oxidized [2Fe-2S]-[ferredoxin] + S-adenosyl-L-homocysteine</text>
        <dbReference type="Rhea" id="RHEA:43332"/>
        <dbReference type="Rhea" id="RHEA-COMP:10000"/>
        <dbReference type="Rhea" id="RHEA-COMP:10001"/>
        <dbReference type="Rhea" id="RHEA-COMP:10162"/>
        <dbReference type="Rhea" id="RHEA-COMP:10485"/>
        <dbReference type="ChEBI" id="CHEBI:17319"/>
        <dbReference type="ChEBI" id="CHEBI:33737"/>
        <dbReference type="ChEBI" id="CHEBI:33738"/>
        <dbReference type="ChEBI" id="CHEBI:57844"/>
        <dbReference type="ChEBI" id="CHEBI:57856"/>
        <dbReference type="ChEBI" id="CHEBI:59789"/>
        <dbReference type="ChEBI" id="CHEBI:74411"/>
        <dbReference type="ChEBI" id="CHEBI:74497"/>
        <dbReference type="EC" id="2.1.1.192"/>
    </reaction>
</comment>
<dbReference type="InterPro" id="IPR040072">
    <property type="entry name" value="Methyltransferase_A"/>
</dbReference>
<dbReference type="GO" id="GO:0070475">
    <property type="term" value="P:rRNA base methylation"/>
    <property type="evidence" value="ECO:0007669"/>
    <property type="project" value="UniProtKB-UniRule"/>
</dbReference>
<dbReference type="InterPro" id="IPR058240">
    <property type="entry name" value="rSAM_sf"/>
</dbReference>
<dbReference type="PIRSF" id="PIRSF006004">
    <property type="entry name" value="CHP00048"/>
    <property type="match status" value="1"/>
</dbReference>
<dbReference type="CDD" id="cd01335">
    <property type="entry name" value="Radical_SAM"/>
    <property type="match status" value="1"/>
</dbReference>
<dbReference type="InterPro" id="IPR048641">
    <property type="entry name" value="RlmN_N"/>
</dbReference>
<reference evidence="14" key="2">
    <citation type="journal article" date="2021" name="PeerJ">
        <title>Extensive microbial diversity within the chicken gut microbiome revealed by metagenomics and culture.</title>
        <authorList>
            <person name="Gilroy R."/>
            <person name="Ravi A."/>
            <person name="Getino M."/>
            <person name="Pursley I."/>
            <person name="Horton D.L."/>
            <person name="Alikhan N.F."/>
            <person name="Baker D."/>
            <person name="Gharbi K."/>
            <person name="Hall N."/>
            <person name="Watson M."/>
            <person name="Adriaenssens E.M."/>
            <person name="Foster-Nyarko E."/>
            <person name="Jarju S."/>
            <person name="Secka A."/>
            <person name="Antonio M."/>
            <person name="Oren A."/>
            <person name="Chaudhuri R.R."/>
            <person name="La Ragione R."/>
            <person name="Hildebrand F."/>
            <person name="Pallen M.J."/>
        </authorList>
    </citation>
    <scope>NUCLEOTIDE SEQUENCE</scope>
    <source>
        <strain evidence="14">CHK165-10780</strain>
    </source>
</reference>
<reference evidence="14" key="1">
    <citation type="submission" date="2020-10" db="EMBL/GenBank/DDBJ databases">
        <authorList>
            <person name="Gilroy R."/>
        </authorList>
    </citation>
    <scope>NUCLEOTIDE SEQUENCE</scope>
    <source>
        <strain evidence="14">CHK165-10780</strain>
    </source>
</reference>
<dbReference type="GO" id="GO:0051539">
    <property type="term" value="F:4 iron, 4 sulfur cluster binding"/>
    <property type="evidence" value="ECO:0007669"/>
    <property type="project" value="UniProtKB-UniRule"/>
</dbReference>
<keyword evidence="7 12" id="KW-0949">S-adenosyl-L-methionine</keyword>
<evidence type="ECO:0000256" key="2">
    <source>
        <dbReference type="ARBA" id="ARBA00022485"/>
    </source>
</evidence>
<evidence type="ECO:0000256" key="4">
    <source>
        <dbReference type="ARBA" id="ARBA00022552"/>
    </source>
</evidence>
<accession>A0A9D0Z0D0</accession>
<evidence type="ECO:0000256" key="3">
    <source>
        <dbReference type="ARBA" id="ARBA00022490"/>
    </source>
</evidence>
<dbReference type="GO" id="GO:0046872">
    <property type="term" value="F:metal ion binding"/>
    <property type="evidence" value="ECO:0007669"/>
    <property type="project" value="UniProtKB-KW"/>
</dbReference>
<keyword evidence="3 12" id="KW-0963">Cytoplasm</keyword>
<protein>
    <recommendedName>
        <fullName evidence="12">Probable dual-specificity RNA methyltransferase RlmN</fullName>
        <ecNumber evidence="12">2.1.1.192</ecNumber>
    </recommendedName>
    <alternativeName>
        <fullName evidence="12">23S rRNA (adenine(2503)-C(2))-methyltransferase</fullName>
    </alternativeName>
    <alternativeName>
        <fullName evidence="12">23S rRNA m2A2503 methyltransferase</fullName>
    </alternativeName>
    <alternativeName>
        <fullName evidence="12">Ribosomal RNA large subunit methyltransferase N</fullName>
    </alternativeName>
    <alternativeName>
        <fullName evidence="12">tRNA (adenine(37)-C(2))-methyltransferase</fullName>
    </alternativeName>
    <alternativeName>
        <fullName evidence="12">tRNA m2A37 methyltransferase</fullName>
    </alternativeName>
</protein>
<dbReference type="FunFam" id="3.20.20.70:FF:000014">
    <property type="entry name" value="Probable dual-specificity RNA methyltransferase RlmN"/>
    <property type="match status" value="1"/>
</dbReference>
<comment type="function">
    <text evidence="12">Specifically methylates position 2 of adenine 2503 in 23S rRNA and position 2 of adenine 37 in tRNAs.</text>
</comment>
<feature type="binding site" evidence="12">
    <location>
        <position position="118"/>
    </location>
    <ligand>
        <name>[4Fe-4S] cluster</name>
        <dbReference type="ChEBI" id="CHEBI:49883"/>
        <note>4Fe-4S-S-AdoMet</note>
    </ligand>
</feature>
<evidence type="ECO:0000313" key="14">
    <source>
        <dbReference type="EMBL" id="HIQ64140.1"/>
    </source>
</evidence>
<feature type="binding site" evidence="12">
    <location>
        <begin position="213"/>
        <end position="215"/>
    </location>
    <ligand>
        <name>S-adenosyl-L-methionine</name>
        <dbReference type="ChEBI" id="CHEBI:59789"/>
    </ligand>
</feature>
<feature type="domain" description="Radical SAM core" evidence="13">
    <location>
        <begin position="97"/>
        <end position="327"/>
    </location>
</feature>
<feature type="binding site" evidence="12">
    <location>
        <position position="190"/>
    </location>
    <ligand>
        <name>S-adenosyl-L-methionine</name>
        <dbReference type="ChEBI" id="CHEBI:59789"/>
    </ligand>
</feature>
<evidence type="ECO:0000313" key="15">
    <source>
        <dbReference type="Proteomes" id="UP000886725"/>
    </source>
</evidence>
<evidence type="ECO:0000256" key="1">
    <source>
        <dbReference type="ARBA" id="ARBA00004496"/>
    </source>
</evidence>
<sequence length="343" mass="39807">MIMKSIYGMSLKDLEEYFLSHNDKKFRATQIYDWLYRKNVTSFDDMTNLKKDVIELLKNDFYLRTLELKKVERDTLVNKYLFYLQDGEKIEAVLMRHDYGNSICISTQVGCNMGCKFCESGRLKKVRNLTAGEMTEQILQVQEDIGDRVSHVVLMGIGEPFDNYDEVTKFIEIINHDLGLAIGARHITVSTCGLIPKIKEFMNFPYQVNLAISLHAPTDELRRQIMPVANAYPLKDLMQTIREYIAKTNRRVTFEYILLQGINDSKECAESLAKLVNGMNCYINLIPYNETENIGYKRSKEETIREFYDILKKNHTSVTKRKEFGSKISAACGQLRSKKEMEE</sequence>
<dbReference type="GO" id="GO:0019843">
    <property type="term" value="F:rRNA binding"/>
    <property type="evidence" value="ECO:0007669"/>
    <property type="project" value="UniProtKB-UniRule"/>
</dbReference>
<dbReference type="SFLD" id="SFLDS00029">
    <property type="entry name" value="Radical_SAM"/>
    <property type="match status" value="1"/>
</dbReference>
<evidence type="ECO:0000256" key="5">
    <source>
        <dbReference type="ARBA" id="ARBA00022603"/>
    </source>
</evidence>